<evidence type="ECO:0000313" key="4">
    <source>
        <dbReference type="Proteomes" id="UP000011715"/>
    </source>
</evidence>
<organism evidence="3 4">
    <name type="scientific">Magnaporthiopsis poae (strain ATCC 64411 / 73-15)</name>
    <name type="common">Kentucky bluegrass fungus</name>
    <name type="synonym">Magnaporthe poae</name>
    <dbReference type="NCBI Taxonomy" id="644358"/>
    <lineage>
        <taxon>Eukaryota</taxon>
        <taxon>Fungi</taxon>
        <taxon>Dikarya</taxon>
        <taxon>Ascomycota</taxon>
        <taxon>Pezizomycotina</taxon>
        <taxon>Sordariomycetes</taxon>
        <taxon>Sordariomycetidae</taxon>
        <taxon>Magnaporthales</taxon>
        <taxon>Magnaporthaceae</taxon>
        <taxon>Magnaporthiopsis</taxon>
    </lineage>
</organism>
<gene>
    <name evidence="2" type="ORF">MAPG_09392</name>
</gene>
<keyword evidence="1" id="KW-0732">Signal</keyword>
<feature type="signal peptide" evidence="1">
    <location>
        <begin position="1"/>
        <end position="23"/>
    </location>
</feature>
<evidence type="ECO:0000256" key="1">
    <source>
        <dbReference type="SAM" id="SignalP"/>
    </source>
</evidence>
<protein>
    <submittedName>
        <fullName evidence="2 3">Uncharacterized protein</fullName>
    </submittedName>
</protein>
<reference evidence="4" key="1">
    <citation type="submission" date="2010-05" db="EMBL/GenBank/DDBJ databases">
        <title>The genome sequence of Magnaporthe poae strain ATCC 64411.</title>
        <authorList>
            <person name="Ma L.-J."/>
            <person name="Dead R."/>
            <person name="Young S."/>
            <person name="Zeng Q."/>
            <person name="Koehrsen M."/>
            <person name="Alvarado L."/>
            <person name="Berlin A."/>
            <person name="Chapman S.B."/>
            <person name="Chen Z."/>
            <person name="Freedman E."/>
            <person name="Gellesch M."/>
            <person name="Goldberg J."/>
            <person name="Griggs A."/>
            <person name="Gujja S."/>
            <person name="Heilman E.R."/>
            <person name="Heiman D."/>
            <person name="Hepburn T."/>
            <person name="Howarth C."/>
            <person name="Jen D."/>
            <person name="Larson L."/>
            <person name="Mehta T."/>
            <person name="Neiman D."/>
            <person name="Pearson M."/>
            <person name="Roberts A."/>
            <person name="Saif S."/>
            <person name="Shea T."/>
            <person name="Shenoy N."/>
            <person name="Sisk P."/>
            <person name="Stolte C."/>
            <person name="Sykes S."/>
            <person name="Walk T."/>
            <person name="White J."/>
            <person name="Yandava C."/>
            <person name="Haas B."/>
            <person name="Nusbaum C."/>
            <person name="Birren B."/>
        </authorList>
    </citation>
    <scope>NUCLEOTIDE SEQUENCE [LARGE SCALE GENOMIC DNA]</scope>
    <source>
        <strain evidence="4">ATCC 64411 / 73-15</strain>
    </source>
</reference>
<dbReference type="EMBL" id="ADBL01002398">
    <property type="status" value="NOT_ANNOTATED_CDS"/>
    <property type="molecule type" value="Genomic_DNA"/>
</dbReference>
<dbReference type="EMBL" id="GL876976">
    <property type="protein sequence ID" value="KLU90867.1"/>
    <property type="molecule type" value="Genomic_DNA"/>
</dbReference>
<reference evidence="3" key="5">
    <citation type="submission" date="2015-06" db="UniProtKB">
        <authorList>
            <consortium name="EnsemblFungi"/>
        </authorList>
    </citation>
    <scope>IDENTIFICATION</scope>
    <source>
        <strain evidence="3">ATCC 64411</strain>
    </source>
</reference>
<dbReference type="VEuPathDB" id="FungiDB:MAPG_09392"/>
<keyword evidence="4" id="KW-1185">Reference proteome</keyword>
<evidence type="ECO:0000313" key="2">
    <source>
        <dbReference type="EMBL" id="KLU90867.1"/>
    </source>
</evidence>
<proteinExistence type="predicted"/>
<reference evidence="3" key="4">
    <citation type="journal article" date="2015" name="G3 (Bethesda)">
        <title>Genome sequences of three phytopathogenic species of the Magnaporthaceae family of fungi.</title>
        <authorList>
            <person name="Okagaki L.H."/>
            <person name="Nunes C.C."/>
            <person name="Sailsbery J."/>
            <person name="Clay B."/>
            <person name="Brown D."/>
            <person name="John T."/>
            <person name="Oh Y."/>
            <person name="Young N."/>
            <person name="Fitzgerald M."/>
            <person name="Haas B.J."/>
            <person name="Zeng Q."/>
            <person name="Young S."/>
            <person name="Adiconis X."/>
            <person name="Fan L."/>
            <person name="Levin J.Z."/>
            <person name="Mitchell T.K."/>
            <person name="Okubara P.A."/>
            <person name="Farman M.L."/>
            <person name="Kohn L.M."/>
            <person name="Birren B."/>
            <person name="Ma L.-J."/>
            <person name="Dean R.A."/>
        </authorList>
    </citation>
    <scope>NUCLEOTIDE SEQUENCE</scope>
    <source>
        <strain evidence="3">ATCC 64411 / 73-15</strain>
    </source>
</reference>
<dbReference type="Proteomes" id="UP000011715">
    <property type="component" value="Unassembled WGS sequence"/>
</dbReference>
<dbReference type="EnsemblFungi" id="MAPG_09392T0">
    <property type="protein sequence ID" value="MAPG_09392T0"/>
    <property type="gene ID" value="MAPG_09392"/>
</dbReference>
<reference evidence="2" key="2">
    <citation type="submission" date="2010-05" db="EMBL/GenBank/DDBJ databases">
        <title>The Genome Sequence of Magnaporthe poae strain ATCC 64411.</title>
        <authorList>
            <consortium name="The Broad Institute Genome Sequencing Platform"/>
            <consortium name="Broad Institute Genome Sequencing Center for Infectious Disease"/>
            <person name="Ma L.-J."/>
            <person name="Dead R."/>
            <person name="Young S."/>
            <person name="Zeng Q."/>
            <person name="Koehrsen M."/>
            <person name="Alvarado L."/>
            <person name="Berlin A."/>
            <person name="Chapman S.B."/>
            <person name="Chen Z."/>
            <person name="Freedman E."/>
            <person name="Gellesch M."/>
            <person name="Goldberg J."/>
            <person name="Griggs A."/>
            <person name="Gujja S."/>
            <person name="Heilman E.R."/>
            <person name="Heiman D."/>
            <person name="Hepburn T."/>
            <person name="Howarth C."/>
            <person name="Jen D."/>
            <person name="Larson L."/>
            <person name="Mehta T."/>
            <person name="Neiman D."/>
            <person name="Pearson M."/>
            <person name="Roberts A."/>
            <person name="Saif S."/>
            <person name="Shea T."/>
            <person name="Shenoy N."/>
            <person name="Sisk P."/>
            <person name="Stolte C."/>
            <person name="Sykes S."/>
            <person name="Walk T."/>
            <person name="White J."/>
            <person name="Yandava C."/>
            <person name="Haas B."/>
            <person name="Nusbaum C."/>
            <person name="Birren B."/>
        </authorList>
    </citation>
    <scope>NUCLEOTIDE SEQUENCE</scope>
    <source>
        <strain evidence="2">ATCC 64411</strain>
    </source>
</reference>
<feature type="chain" id="PRO_5009385852" evidence="1">
    <location>
        <begin position="24"/>
        <end position="151"/>
    </location>
</feature>
<evidence type="ECO:0000313" key="3">
    <source>
        <dbReference type="EnsemblFungi" id="MAPG_09392T0"/>
    </source>
</evidence>
<accession>A0A0C4E9U2</accession>
<reference evidence="2" key="3">
    <citation type="submission" date="2011-03" db="EMBL/GenBank/DDBJ databases">
        <title>Annotation of Magnaporthe poae ATCC 64411.</title>
        <authorList>
            <person name="Ma L.-J."/>
            <person name="Dead R."/>
            <person name="Young S.K."/>
            <person name="Zeng Q."/>
            <person name="Gargeya S."/>
            <person name="Fitzgerald M."/>
            <person name="Haas B."/>
            <person name="Abouelleil A."/>
            <person name="Alvarado L."/>
            <person name="Arachchi H.M."/>
            <person name="Berlin A."/>
            <person name="Brown A."/>
            <person name="Chapman S.B."/>
            <person name="Chen Z."/>
            <person name="Dunbar C."/>
            <person name="Freedman E."/>
            <person name="Gearin G."/>
            <person name="Gellesch M."/>
            <person name="Goldberg J."/>
            <person name="Griggs A."/>
            <person name="Gujja S."/>
            <person name="Heiman D."/>
            <person name="Howarth C."/>
            <person name="Larson L."/>
            <person name="Lui A."/>
            <person name="MacDonald P.J.P."/>
            <person name="Mehta T."/>
            <person name="Montmayeur A."/>
            <person name="Murphy C."/>
            <person name="Neiman D."/>
            <person name="Pearson M."/>
            <person name="Priest M."/>
            <person name="Roberts A."/>
            <person name="Saif S."/>
            <person name="Shea T."/>
            <person name="Shenoy N."/>
            <person name="Sisk P."/>
            <person name="Stolte C."/>
            <person name="Sykes S."/>
            <person name="Yandava C."/>
            <person name="Wortman J."/>
            <person name="Nusbaum C."/>
            <person name="Birren B."/>
        </authorList>
    </citation>
    <scope>NUCLEOTIDE SEQUENCE</scope>
    <source>
        <strain evidence="2">ATCC 64411</strain>
    </source>
</reference>
<name>A0A0C4E9U2_MAGP6</name>
<dbReference type="AlphaFoldDB" id="A0A0C4E9U2"/>
<sequence>MHLSAISGVGLLALAAFHHPALAAPGQSDANILAKRGFGIPFCSPNPPPLDGGSCKDFIQLLQNRPFAITPETEPRVLNNSNNFPTRTCFISWTKPKKTFFTDLLASAADFCLDPDLGCNTDCRMAFTNPLNSNDDVIRLCMGTGRACSPV</sequence>